<evidence type="ECO:0000313" key="1">
    <source>
        <dbReference type="EMBL" id="KAJ9124675.1"/>
    </source>
</evidence>
<protein>
    <submittedName>
        <fullName evidence="1">Uncharacterized protein</fullName>
    </submittedName>
</protein>
<accession>A0ACC2XKW5</accession>
<comment type="caution">
    <text evidence="1">The sequence shown here is derived from an EMBL/GenBank/DDBJ whole genome shotgun (WGS) entry which is preliminary data.</text>
</comment>
<organism evidence="1 2">
    <name type="scientific">Naganishia onofrii</name>
    <dbReference type="NCBI Taxonomy" id="1851511"/>
    <lineage>
        <taxon>Eukaryota</taxon>
        <taxon>Fungi</taxon>
        <taxon>Dikarya</taxon>
        <taxon>Basidiomycota</taxon>
        <taxon>Agaricomycotina</taxon>
        <taxon>Tremellomycetes</taxon>
        <taxon>Filobasidiales</taxon>
        <taxon>Filobasidiaceae</taxon>
        <taxon>Naganishia</taxon>
    </lineage>
</organism>
<keyword evidence="2" id="KW-1185">Reference proteome</keyword>
<reference evidence="1" key="1">
    <citation type="submission" date="2023-04" db="EMBL/GenBank/DDBJ databases">
        <title>Draft Genome sequencing of Naganishia species isolated from polar environments using Oxford Nanopore Technology.</title>
        <authorList>
            <person name="Leo P."/>
            <person name="Venkateswaran K."/>
        </authorList>
    </citation>
    <scope>NUCLEOTIDE SEQUENCE</scope>
    <source>
        <strain evidence="1">DBVPG 5303</strain>
    </source>
</reference>
<evidence type="ECO:0000313" key="2">
    <source>
        <dbReference type="Proteomes" id="UP001234202"/>
    </source>
</evidence>
<proteinExistence type="predicted"/>
<gene>
    <name evidence="1" type="ORF">QFC24_003042</name>
</gene>
<sequence>MVDAYTARPHLPPISQRLAPRSTTQHLHQHRPTSAGTGTSTPSSSTSSEDSLDDDDVNYITARTASRRIKETPSARLRRLKWELAQLERELQSSQASKIDTATGAGEGEIDTQSTSTINLALANTNGTKEEKQSRTIRTKKAEPTTTDLLKQLTGLQNTAEGLDHAASAASTTGSMKKTTSAVVQMIVNKAQEGDLLKKKEEQEHKEETIEPVIRDDTHNVEVGGDRIAAELDRRLHLLEQRIGTGTVDDTFISQPIIQQLQKMETVISLLAQPAYLDSAGRKVKLLLADLGKASALASTSSGQIATTAMQHRRGISSTHQPGQLHGNQSGEPSRKLDMATPDDLEKLDTLYSLIPRIDPLIPIIPPLLTRLRSLASLHANASSFAQTIEQLESQTHEIAQREGELERVLQRVEEGLRTNAKGVERNWASLEGRVGDLVGRLEKLGAGRS</sequence>
<name>A0ACC2XKW5_9TREE</name>
<dbReference type="EMBL" id="JASBWV010000009">
    <property type="protein sequence ID" value="KAJ9124675.1"/>
    <property type="molecule type" value="Genomic_DNA"/>
</dbReference>
<dbReference type="Proteomes" id="UP001234202">
    <property type="component" value="Unassembled WGS sequence"/>
</dbReference>